<comment type="caution">
    <text evidence="2">The sequence shown here is derived from an EMBL/GenBank/DDBJ whole genome shotgun (WGS) entry which is preliminary data.</text>
</comment>
<sequence length="121" mass="13488">MSNFKINITNPEAIKLINDIKSGVVFVPIKTWVIRYKWFFVSGLVIIVLLIALAIGKAISGRSKPPVFLPPDIGAPVPTVQKTVKSDYEWIRENIQNFSTDLPDPVIPPFDNAIDLESVNI</sequence>
<dbReference type="STRING" id="1618387.UW44_C0003G0027"/>
<feature type="transmembrane region" description="Helical" evidence="1">
    <location>
        <begin position="38"/>
        <end position="56"/>
    </location>
</feature>
<proteinExistence type="predicted"/>
<evidence type="ECO:0000313" key="3">
    <source>
        <dbReference type="Proteomes" id="UP000034006"/>
    </source>
</evidence>
<keyword evidence="1" id="KW-1133">Transmembrane helix</keyword>
<keyword evidence="1" id="KW-0812">Transmembrane</keyword>
<reference evidence="2 3" key="1">
    <citation type="journal article" date="2015" name="Nature">
        <title>rRNA introns, odd ribosomes, and small enigmatic genomes across a large radiation of phyla.</title>
        <authorList>
            <person name="Brown C.T."/>
            <person name="Hug L.A."/>
            <person name="Thomas B.C."/>
            <person name="Sharon I."/>
            <person name="Castelle C.J."/>
            <person name="Singh A."/>
            <person name="Wilkins M.J."/>
            <person name="Williams K.H."/>
            <person name="Banfield J.F."/>
        </authorList>
    </citation>
    <scope>NUCLEOTIDE SEQUENCE [LARGE SCALE GENOMIC DNA]</scope>
</reference>
<gene>
    <name evidence="2" type="ORF">UW44_C0003G0027</name>
</gene>
<protein>
    <submittedName>
        <fullName evidence="2">Uncharacterized protein</fullName>
    </submittedName>
</protein>
<dbReference type="AlphaFoldDB" id="A0A0G1KWA3"/>
<accession>A0A0G1KWA3</accession>
<dbReference type="EMBL" id="LCIH01000003">
    <property type="protein sequence ID" value="KKT52184.1"/>
    <property type="molecule type" value="Genomic_DNA"/>
</dbReference>
<evidence type="ECO:0000313" key="2">
    <source>
        <dbReference type="EMBL" id="KKT52184.1"/>
    </source>
</evidence>
<dbReference type="Proteomes" id="UP000034006">
    <property type="component" value="Unassembled WGS sequence"/>
</dbReference>
<evidence type="ECO:0000256" key="1">
    <source>
        <dbReference type="SAM" id="Phobius"/>
    </source>
</evidence>
<name>A0A0G1KWA3_9BACT</name>
<keyword evidence="1" id="KW-0472">Membrane</keyword>
<organism evidence="2 3">
    <name type="scientific">Candidatus Collierbacteria bacterium GW2011_GWB2_44_22</name>
    <dbReference type="NCBI Taxonomy" id="1618387"/>
    <lineage>
        <taxon>Bacteria</taxon>
        <taxon>Candidatus Collieribacteriota</taxon>
    </lineage>
</organism>